<dbReference type="GO" id="GO:0015562">
    <property type="term" value="F:efflux transmembrane transporter activity"/>
    <property type="evidence" value="ECO:0007669"/>
    <property type="project" value="InterPro"/>
</dbReference>
<dbReference type="PANTHER" id="PTHR30026:SF22">
    <property type="entry name" value="OUTER MEMBRANE EFFLUX PROTEIN"/>
    <property type="match status" value="1"/>
</dbReference>
<keyword evidence="3" id="KW-0813">Transport</keyword>
<dbReference type="GO" id="GO:0009279">
    <property type="term" value="C:cell outer membrane"/>
    <property type="evidence" value="ECO:0007669"/>
    <property type="project" value="UniProtKB-SubCell"/>
</dbReference>
<gene>
    <name evidence="10" type="ORF">HNQ99_002973</name>
</gene>
<proteinExistence type="inferred from homology"/>
<comment type="similarity">
    <text evidence="2">Belongs to the outer membrane factor (OMF) (TC 1.B.17) family.</text>
</comment>
<dbReference type="GO" id="GO:0015288">
    <property type="term" value="F:porin activity"/>
    <property type="evidence" value="ECO:0007669"/>
    <property type="project" value="TreeGrafter"/>
</dbReference>
<comment type="subcellular location">
    <subcellularLocation>
        <location evidence="1">Cell outer membrane</location>
    </subcellularLocation>
</comment>
<dbReference type="Proteomes" id="UP000575068">
    <property type="component" value="Unassembled WGS sequence"/>
</dbReference>
<evidence type="ECO:0000256" key="5">
    <source>
        <dbReference type="ARBA" id="ARBA00022692"/>
    </source>
</evidence>
<dbReference type="InterPro" id="IPR003423">
    <property type="entry name" value="OMP_efflux"/>
</dbReference>
<dbReference type="PANTHER" id="PTHR30026">
    <property type="entry name" value="OUTER MEMBRANE PROTEIN TOLC"/>
    <property type="match status" value="1"/>
</dbReference>
<accession>A0A840HYG3</accession>
<keyword evidence="5" id="KW-0812">Transmembrane</keyword>
<evidence type="ECO:0000313" key="10">
    <source>
        <dbReference type="EMBL" id="MBB4642637.1"/>
    </source>
</evidence>
<keyword evidence="4" id="KW-1134">Transmembrane beta strand</keyword>
<feature type="region of interest" description="Disordered" evidence="9">
    <location>
        <begin position="18"/>
        <end position="50"/>
    </location>
</feature>
<evidence type="ECO:0000256" key="9">
    <source>
        <dbReference type="SAM" id="MobiDB-lite"/>
    </source>
</evidence>
<dbReference type="AlphaFoldDB" id="A0A840HYG3"/>
<keyword evidence="6" id="KW-0472">Membrane</keyword>
<evidence type="ECO:0000313" key="11">
    <source>
        <dbReference type="Proteomes" id="UP000575068"/>
    </source>
</evidence>
<evidence type="ECO:0000256" key="1">
    <source>
        <dbReference type="ARBA" id="ARBA00004442"/>
    </source>
</evidence>
<evidence type="ECO:0000256" key="8">
    <source>
        <dbReference type="SAM" id="Coils"/>
    </source>
</evidence>
<reference evidence="10 11" key="1">
    <citation type="submission" date="2020-08" db="EMBL/GenBank/DDBJ databases">
        <title>Genomic Encyclopedia of Type Strains, Phase IV (KMG-IV): sequencing the most valuable type-strain genomes for metagenomic binning, comparative biology and taxonomic classification.</title>
        <authorList>
            <person name="Goeker M."/>
        </authorList>
    </citation>
    <scope>NUCLEOTIDE SEQUENCE [LARGE SCALE GENOMIC DNA]</scope>
    <source>
        <strain evidence="10 11">DSM 7465</strain>
    </source>
</reference>
<keyword evidence="11" id="KW-1185">Reference proteome</keyword>
<dbReference type="Pfam" id="PF02321">
    <property type="entry name" value="OEP"/>
    <property type="match status" value="2"/>
</dbReference>
<sequence>MLVGLIWTAPVISAQAHDWTKKSVKPSKARGDYPEPWPTPDANDSEAAEPDDSLALAIAQAYENNPLLMARRYELRATDHELGLALSATRANAQLQVSGGYEQIDPGRITQAARPLVDQLNDPMIDRNDLGAQFVVDQPLHTGGRAKADILSARAQIQAGREALRGTEGDLLVDLIAAYADVRTDMKAVVIRQKNLDVLGATLDEVIARREAGELTRTDIAQAQTQLQSARVQLNAAQAQLQQSRAAFTALVGREPGRLAPEPPLPLVPQSADEAFDIAQRFNPELAAAIHSEKASRARIAAARAEGHPIFSLRGIAGVTGPASPLHGYNEDLSLSGRATLTIPLTSGGRVSALVGQALDRNSADRLRIEAARRQMVQNLVSAWNQMATSERNVQAQRVQLEAAQVYYEGTFEEYRAGLRSTFDVLYAQNALRETEIGLLASNRDLYVAEASLLRQLGQLEAGKLLVGVGLYDPALHLRKVERRGAMPWDGVIRALDRIGSPDQDRQRLMAPKQPSDEPTMASTPEARRQADLITHSPTTPLPGSMAAPPETGKK</sequence>
<protein>
    <submittedName>
        <fullName evidence="10">Outer membrane protein</fullName>
    </submittedName>
</protein>
<organism evidence="10 11">
    <name type="scientific">Rhizorhapis suberifaciens</name>
    <name type="common">corky root of lettuce</name>
    <dbReference type="NCBI Taxonomy" id="13656"/>
    <lineage>
        <taxon>Bacteria</taxon>
        <taxon>Pseudomonadati</taxon>
        <taxon>Pseudomonadota</taxon>
        <taxon>Alphaproteobacteria</taxon>
        <taxon>Sphingomonadales</taxon>
        <taxon>Sphingomonadaceae</taxon>
        <taxon>Rhizorhapis</taxon>
    </lineage>
</organism>
<dbReference type="InterPro" id="IPR051906">
    <property type="entry name" value="TolC-like"/>
</dbReference>
<name>A0A840HYG3_9SPHN</name>
<dbReference type="EMBL" id="JACHOV010000012">
    <property type="protein sequence ID" value="MBB4642637.1"/>
    <property type="molecule type" value="Genomic_DNA"/>
</dbReference>
<feature type="region of interest" description="Disordered" evidence="9">
    <location>
        <begin position="501"/>
        <end position="555"/>
    </location>
</feature>
<keyword evidence="8" id="KW-0175">Coiled coil</keyword>
<evidence type="ECO:0000256" key="2">
    <source>
        <dbReference type="ARBA" id="ARBA00007613"/>
    </source>
</evidence>
<evidence type="ECO:0000256" key="7">
    <source>
        <dbReference type="ARBA" id="ARBA00023237"/>
    </source>
</evidence>
<dbReference type="SUPFAM" id="SSF56954">
    <property type="entry name" value="Outer membrane efflux proteins (OEP)"/>
    <property type="match status" value="1"/>
</dbReference>
<dbReference type="GO" id="GO:1990281">
    <property type="term" value="C:efflux pump complex"/>
    <property type="evidence" value="ECO:0007669"/>
    <property type="project" value="TreeGrafter"/>
</dbReference>
<evidence type="ECO:0000256" key="4">
    <source>
        <dbReference type="ARBA" id="ARBA00022452"/>
    </source>
</evidence>
<comment type="caution">
    <text evidence="10">The sequence shown here is derived from an EMBL/GenBank/DDBJ whole genome shotgun (WGS) entry which is preliminary data.</text>
</comment>
<evidence type="ECO:0000256" key="3">
    <source>
        <dbReference type="ARBA" id="ARBA00022448"/>
    </source>
</evidence>
<evidence type="ECO:0000256" key="6">
    <source>
        <dbReference type="ARBA" id="ARBA00023136"/>
    </source>
</evidence>
<keyword evidence="7" id="KW-0998">Cell outer membrane</keyword>
<dbReference type="Gene3D" id="1.20.1600.10">
    <property type="entry name" value="Outer membrane efflux proteins (OEP)"/>
    <property type="match status" value="1"/>
</dbReference>
<feature type="coiled-coil region" evidence="8">
    <location>
        <begin position="220"/>
        <end position="247"/>
    </location>
</feature>